<name>A0A1H8QVX8_9BRAD</name>
<keyword evidence="4" id="KW-1185">Reference proteome</keyword>
<keyword evidence="2" id="KW-0560">Oxidoreductase</keyword>
<dbReference type="GO" id="GO:0016491">
    <property type="term" value="F:oxidoreductase activity"/>
    <property type="evidence" value="ECO:0007669"/>
    <property type="project" value="UniProtKB-KW"/>
</dbReference>
<dbReference type="Gene3D" id="3.30.1370.60">
    <property type="entry name" value="Hypothetical oxidoreductase yiak, domain 2"/>
    <property type="match status" value="1"/>
</dbReference>
<dbReference type="PANTHER" id="PTHR11091:SF0">
    <property type="entry name" value="MALATE DEHYDROGENASE"/>
    <property type="match status" value="1"/>
</dbReference>
<sequence length="405" mass="42332">MTIEAIGPAAWEDNDGCDAGQRRARRRPRQACADTVCADMVCADMVTVQADRLIDFVAQVFERAGSSKAEARRIGSYLTTANLTGHDSHGVIRVPVYIRWRNAGAVHPDQTVDVPVDLPSLAVVDGKFGYGQTVGPQAVRIGIEKCKAQGLSAVGLKNAGHIGRIGDWAEMAAAEGLVSIHFVTAAGSILVAPYGGVERRLSTAPYCVGVPRPGAPPVVLDFATSIVAEGKVLVAARGGKTLPQGALINPDGTFSEDPATLYGAFEKDGPINHVNGVGAIRAFGEHKGSGLALICELLGGALSGNGATGPDRPFANGMFSIYVDPQRIDPAHVFDAEVTRYVDYFKSAKTVAGVDQVLIPGDPELKTRADRTKNGVPLSDDTWAAIVATAREVGVGERAIAAATA</sequence>
<dbReference type="Pfam" id="PF02615">
    <property type="entry name" value="Ldh_2"/>
    <property type="match status" value="1"/>
</dbReference>
<dbReference type="NCBIfam" id="NF007504">
    <property type="entry name" value="PRK10098.1"/>
    <property type="match status" value="1"/>
</dbReference>
<evidence type="ECO:0000256" key="2">
    <source>
        <dbReference type="ARBA" id="ARBA00023002"/>
    </source>
</evidence>
<dbReference type="Gene3D" id="1.10.1530.10">
    <property type="match status" value="1"/>
</dbReference>
<dbReference type="PANTHER" id="PTHR11091">
    <property type="entry name" value="OXIDOREDUCTASE-RELATED"/>
    <property type="match status" value="1"/>
</dbReference>
<accession>A0A1H8QVX8</accession>
<dbReference type="EMBL" id="FODT01000003">
    <property type="protein sequence ID" value="SEO58131.1"/>
    <property type="molecule type" value="Genomic_DNA"/>
</dbReference>
<comment type="similarity">
    <text evidence="1">Belongs to the LDH2/MDH2 oxidoreductase family.</text>
</comment>
<evidence type="ECO:0000313" key="4">
    <source>
        <dbReference type="Proteomes" id="UP000199615"/>
    </source>
</evidence>
<reference evidence="4" key="1">
    <citation type="submission" date="2016-10" db="EMBL/GenBank/DDBJ databases">
        <authorList>
            <person name="Varghese N."/>
            <person name="Submissions S."/>
        </authorList>
    </citation>
    <scope>NUCLEOTIDE SEQUENCE [LARGE SCALE GENOMIC DNA]</scope>
    <source>
        <strain evidence="4">DSM 123</strain>
    </source>
</reference>
<dbReference type="AlphaFoldDB" id="A0A1H8QVX8"/>
<dbReference type="InterPro" id="IPR043143">
    <property type="entry name" value="Mal/L-sulf/L-lact_DH-like_NADP"/>
</dbReference>
<dbReference type="InterPro" id="IPR036111">
    <property type="entry name" value="Mal/L-sulfo/L-lacto_DH-like_sf"/>
</dbReference>
<dbReference type="SUPFAM" id="SSF89733">
    <property type="entry name" value="L-sulfolactate dehydrogenase-like"/>
    <property type="match status" value="1"/>
</dbReference>
<organism evidence="3 4">
    <name type="scientific">Rhodopseudomonas pseudopalustris</name>
    <dbReference type="NCBI Taxonomy" id="1513892"/>
    <lineage>
        <taxon>Bacteria</taxon>
        <taxon>Pseudomonadati</taxon>
        <taxon>Pseudomonadota</taxon>
        <taxon>Alphaproteobacteria</taxon>
        <taxon>Hyphomicrobiales</taxon>
        <taxon>Nitrobacteraceae</taxon>
        <taxon>Rhodopseudomonas</taxon>
    </lineage>
</organism>
<dbReference type="InterPro" id="IPR043144">
    <property type="entry name" value="Mal/L-sulf/L-lact_DH-like_ah"/>
</dbReference>
<evidence type="ECO:0000256" key="1">
    <source>
        <dbReference type="ARBA" id="ARBA00006056"/>
    </source>
</evidence>
<dbReference type="Proteomes" id="UP000199615">
    <property type="component" value="Unassembled WGS sequence"/>
</dbReference>
<proteinExistence type="inferred from homology"/>
<protein>
    <submittedName>
        <fullName evidence="3">Uncharacterized oxidoreductase</fullName>
    </submittedName>
</protein>
<dbReference type="InterPro" id="IPR003767">
    <property type="entry name" value="Malate/L-lactate_DH-like"/>
</dbReference>
<gene>
    <name evidence="3" type="ORF">SAMN05444123_103376</name>
</gene>
<evidence type="ECO:0000313" key="3">
    <source>
        <dbReference type="EMBL" id="SEO58131.1"/>
    </source>
</evidence>